<dbReference type="PROSITE" id="PS00095">
    <property type="entry name" value="C5_MTASE_2"/>
    <property type="match status" value="1"/>
</dbReference>
<keyword evidence="3 8" id="KW-0808">Transferase</keyword>
<evidence type="ECO:0000256" key="1">
    <source>
        <dbReference type="ARBA" id="ARBA00004123"/>
    </source>
</evidence>
<evidence type="ECO:0000256" key="6">
    <source>
        <dbReference type="ARBA" id="ARBA00023125"/>
    </source>
</evidence>
<dbReference type="InterPro" id="IPR050390">
    <property type="entry name" value="C5-Methyltransferase"/>
</dbReference>
<dbReference type="InterPro" id="IPR031303">
    <property type="entry name" value="C5_meth_CS"/>
</dbReference>
<keyword evidence="5" id="KW-0677">Repeat</keyword>
<evidence type="ECO:0000259" key="12">
    <source>
        <dbReference type="PROSITE" id="PS51038"/>
    </source>
</evidence>
<dbReference type="Pfam" id="PF00145">
    <property type="entry name" value="DNA_methylase"/>
    <property type="match status" value="1"/>
</dbReference>
<keyword evidence="14" id="KW-1185">Reference proteome</keyword>
<keyword evidence="7" id="KW-0539">Nucleus</keyword>
<accession>A0A284QWG4</accession>
<proteinExistence type="inferred from homology"/>
<comment type="similarity">
    <text evidence="8 9">Belongs to the class I-like SAM-binding methyltransferase superfamily. C5-methyltransferase family.</text>
</comment>
<dbReference type="SUPFAM" id="SSF53335">
    <property type="entry name" value="S-adenosyl-L-methionine-dependent methyltransferases"/>
    <property type="match status" value="1"/>
</dbReference>
<dbReference type="PANTHER" id="PTHR10629">
    <property type="entry name" value="CYTOSINE-SPECIFIC METHYLTRANSFERASE"/>
    <property type="match status" value="1"/>
</dbReference>
<dbReference type="NCBIfam" id="TIGR00675">
    <property type="entry name" value="dcm"/>
    <property type="match status" value="1"/>
</dbReference>
<evidence type="ECO:0000256" key="10">
    <source>
        <dbReference type="RuleBase" id="RU000417"/>
    </source>
</evidence>
<gene>
    <name evidence="13" type="ORF">ARMOST_04085</name>
</gene>
<dbReference type="InterPro" id="IPR001025">
    <property type="entry name" value="BAH_dom"/>
</dbReference>
<feature type="domain" description="BAH" evidence="12">
    <location>
        <begin position="849"/>
        <end position="963"/>
    </location>
</feature>
<dbReference type="Gene3D" id="3.40.50.150">
    <property type="entry name" value="Vaccinia Virus protein VP39"/>
    <property type="match status" value="1"/>
</dbReference>
<name>A0A284QWG4_ARMOS</name>
<evidence type="ECO:0000256" key="9">
    <source>
        <dbReference type="RuleBase" id="RU000416"/>
    </source>
</evidence>
<dbReference type="InterPro" id="IPR043151">
    <property type="entry name" value="BAH_sf"/>
</dbReference>
<dbReference type="OrthoDB" id="5376140at2759"/>
<evidence type="ECO:0000256" key="8">
    <source>
        <dbReference type="PROSITE-ProRule" id="PRU01016"/>
    </source>
</evidence>
<feature type="compositionally biased region" description="Low complexity" evidence="11">
    <location>
        <begin position="521"/>
        <end position="533"/>
    </location>
</feature>
<dbReference type="PANTHER" id="PTHR10629:SF52">
    <property type="entry name" value="DNA (CYTOSINE-5)-METHYLTRANSFERASE 1"/>
    <property type="match status" value="1"/>
</dbReference>
<dbReference type="PROSITE" id="PS51679">
    <property type="entry name" value="SAM_MT_C5"/>
    <property type="match status" value="1"/>
</dbReference>
<feature type="active site" evidence="8">
    <location>
        <position position="1091"/>
    </location>
</feature>
<dbReference type="GO" id="GO:0003677">
    <property type="term" value="F:DNA binding"/>
    <property type="evidence" value="ECO:0007669"/>
    <property type="project" value="UniProtKB-KW"/>
</dbReference>
<dbReference type="STRING" id="47428.A0A284QWG4"/>
<dbReference type="InterPro" id="IPR001525">
    <property type="entry name" value="C5_MeTfrase"/>
</dbReference>
<dbReference type="PRINTS" id="PR00105">
    <property type="entry name" value="C5METTRFRASE"/>
</dbReference>
<comment type="subcellular location">
    <subcellularLocation>
        <location evidence="1">Nucleus</location>
    </subcellularLocation>
</comment>
<evidence type="ECO:0000256" key="2">
    <source>
        <dbReference type="ARBA" id="ARBA00022603"/>
    </source>
</evidence>
<feature type="region of interest" description="Disordered" evidence="11">
    <location>
        <begin position="46"/>
        <end position="156"/>
    </location>
</feature>
<keyword evidence="6" id="KW-0238">DNA-binding</keyword>
<dbReference type="InterPro" id="IPR029063">
    <property type="entry name" value="SAM-dependent_MTases_sf"/>
</dbReference>
<evidence type="ECO:0000256" key="7">
    <source>
        <dbReference type="ARBA" id="ARBA00023242"/>
    </source>
</evidence>
<evidence type="ECO:0000256" key="3">
    <source>
        <dbReference type="ARBA" id="ARBA00022679"/>
    </source>
</evidence>
<comment type="catalytic activity">
    <reaction evidence="10">
        <text>a 2'-deoxycytidine in DNA + S-adenosyl-L-methionine = a 5-methyl-2'-deoxycytidine in DNA + S-adenosyl-L-homocysteine + H(+)</text>
        <dbReference type="Rhea" id="RHEA:13681"/>
        <dbReference type="Rhea" id="RHEA-COMP:11369"/>
        <dbReference type="Rhea" id="RHEA-COMP:11370"/>
        <dbReference type="ChEBI" id="CHEBI:15378"/>
        <dbReference type="ChEBI" id="CHEBI:57856"/>
        <dbReference type="ChEBI" id="CHEBI:59789"/>
        <dbReference type="ChEBI" id="CHEBI:85452"/>
        <dbReference type="ChEBI" id="CHEBI:85454"/>
        <dbReference type="EC" id="2.1.1.37"/>
    </reaction>
</comment>
<dbReference type="Gene3D" id="2.30.30.490">
    <property type="match status" value="2"/>
</dbReference>
<feature type="region of interest" description="Disordered" evidence="11">
    <location>
        <begin position="499"/>
        <end position="554"/>
    </location>
</feature>
<dbReference type="Gene3D" id="3.90.120.10">
    <property type="entry name" value="DNA Methylase, subunit A, domain 2"/>
    <property type="match status" value="1"/>
</dbReference>
<evidence type="ECO:0000256" key="4">
    <source>
        <dbReference type="ARBA" id="ARBA00022691"/>
    </source>
</evidence>
<dbReference type="EMBL" id="FUEG01000002">
    <property type="protein sequence ID" value="SJL00771.1"/>
    <property type="molecule type" value="Genomic_DNA"/>
</dbReference>
<dbReference type="PROSITE" id="PS51038">
    <property type="entry name" value="BAH"/>
    <property type="match status" value="1"/>
</dbReference>
<organism evidence="13 14">
    <name type="scientific">Armillaria ostoyae</name>
    <name type="common">Armillaria root rot fungus</name>
    <dbReference type="NCBI Taxonomy" id="47428"/>
    <lineage>
        <taxon>Eukaryota</taxon>
        <taxon>Fungi</taxon>
        <taxon>Dikarya</taxon>
        <taxon>Basidiomycota</taxon>
        <taxon>Agaricomycotina</taxon>
        <taxon>Agaricomycetes</taxon>
        <taxon>Agaricomycetidae</taxon>
        <taxon>Agaricales</taxon>
        <taxon>Marasmiineae</taxon>
        <taxon>Physalacriaceae</taxon>
        <taxon>Armillaria</taxon>
    </lineage>
</organism>
<keyword evidence="2 8" id="KW-0489">Methyltransferase</keyword>
<dbReference type="PROSITE" id="PS00094">
    <property type="entry name" value="C5_MTASE_1"/>
    <property type="match status" value="1"/>
</dbReference>
<dbReference type="GO" id="GO:0032259">
    <property type="term" value="P:methylation"/>
    <property type="evidence" value="ECO:0007669"/>
    <property type="project" value="UniProtKB-KW"/>
</dbReference>
<feature type="compositionally biased region" description="Gly residues" evidence="11">
    <location>
        <begin position="81"/>
        <end position="91"/>
    </location>
</feature>
<reference evidence="14" key="1">
    <citation type="journal article" date="2017" name="Nat. Ecol. Evol.">
        <title>Genome expansion and lineage-specific genetic innovations in the forest pathogenic fungi Armillaria.</title>
        <authorList>
            <person name="Sipos G."/>
            <person name="Prasanna A.N."/>
            <person name="Walter M.C."/>
            <person name="O'Connor E."/>
            <person name="Balint B."/>
            <person name="Krizsan K."/>
            <person name="Kiss B."/>
            <person name="Hess J."/>
            <person name="Varga T."/>
            <person name="Slot J."/>
            <person name="Riley R."/>
            <person name="Boka B."/>
            <person name="Rigling D."/>
            <person name="Barry K."/>
            <person name="Lee J."/>
            <person name="Mihaltcheva S."/>
            <person name="LaButti K."/>
            <person name="Lipzen A."/>
            <person name="Waldron R."/>
            <person name="Moloney N.M."/>
            <person name="Sperisen C."/>
            <person name="Kredics L."/>
            <person name="Vagvoelgyi C."/>
            <person name="Patrignani A."/>
            <person name="Fitzpatrick D."/>
            <person name="Nagy I."/>
            <person name="Doyle S."/>
            <person name="Anderson J.B."/>
            <person name="Grigoriev I.V."/>
            <person name="Gueldener U."/>
            <person name="Muensterkoetter M."/>
            <person name="Nagy L.G."/>
        </authorList>
    </citation>
    <scope>NUCLEOTIDE SEQUENCE [LARGE SCALE GENOMIC DNA]</scope>
    <source>
        <strain evidence="14">C18/9</strain>
    </source>
</reference>
<dbReference type="GO" id="GO:0044027">
    <property type="term" value="P:negative regulation of gene expression via chromosomal CpG island methylation"/>
    <property type="evidence" value="ECO:0007669"/>
    <property type="project" value="TreeGrafter"/>
</dbReference>
<dbReference type="InterPro" id="IPR022702">
    <property type="entry name" value="Cytosine_MeTrfase1_RFD"/>
</dbReference>
<dbReference type="InterPro" id="IPR018117">
    <property type="entry name" value="C5_DNA_meth_AS"/>
</dbReference>
<dbReference type="GO" id="GO:0003682">
    <property type="term" value="F:chromatin binding"/>
    <property type="evidence" value="ECO:0007669"/>
    <property type="project" value="InterPro"/>
</dbReference>
<dbReference type="OMA" id="KINDAEC"/>
<feature type="compositionally biased region" description="Basic residues" evidence="11">
    <location>
        <begin position="108"/>
        <end position="122"/>
    </location>
</feature>
<sequence length="1483" mass="166912">MDPMSDSMHFISASILTPDIITSDMMGGVVLLYHRERCLQASHRIDDDASQPYSNPGRVPSIFTSSMKDMRKHRDVEARQNGGGGSGGGGDRSATVVDDGATPESASRRRGRLQATKPRKRLPSSSPSPPTSPTRSIFQSPNGSPKKKRRVESPAFNDEELAVMNTVLELRQSPTVSDFDSPPRMRGLRLSPTVSGFFDNNEAGPSTAATMSGTTLNDNAQWDFHQMDQDLDATSAKPYHFRDDEFDETDGVAIPGEVEPDSDSDEGNNDVPVRILDDFVIYDDQQNIVDIEALNTLTPPPKGGRKGKNKATRTFHASGIVRAKEVEGLDDEFVQARSDLDEEESSMRLRLGSIADFNVHFFSEAQQLDGNIYICTDMAWYILHVPSDTYAPFFRPFFVKHRVAHEVVSHALQDRRARYEDFVNSLDDIHESTNCVSSYAVIGRDINIDDVVSDDTIAYLISTLPVICANVDERLKTVPLIKYFFESAGVELELFDDGDPSYASAETPSSDETSDSDSDRATTPSSTVTSPNPQARKKKHKPYPSAPKIPSNQEKAVLMRRATTVVTPIVGSIAEKLYRNRMEVAGTLEKDDTPLRDVEESIKSHYDNPESIVWGERIAKHHYATVHLDGVEYQAGDVVMVMPPKEWSSNAKSGTDDEESDSRDDESSASSEKGKPLRPLSKNIFGNRYWFCRICYFFYDVENNTKKFHGHWFEHGSRTLMKEVAHSKALFQMKTCDASPIASIIRKVDVKMLGESDNEYLDDGDPESTDYFCRYEHSFRDERTSLTNSSLVWDNKQHEFTDLPSIEEVLEATSYQPEHLKCYPCALRAREDAHGIVSPTNGGVTHYGVDYHLHDCVYVRNEDPDILLLDIAQVRSIINEEEVQVAYLGRYNDHESTTECDQEERRLFLSQRTRSVAVKRLQGVCFVKHLVDQAAIRSWIKHDDHFYLNQVEDSEGGLIPLSTKSWKRCVHGCFDDHEQELRDGRRLRDRNSPLRGLELFSGAGGLGTGMMFSGFVETKWAVEFSPSAAQTYRRNHPDTIVYDQDASILLDHAVQTEYGKHPRKLKSYDGTYLENMPKKGEVDFIYGGPPCQSFSKANHNPKPDDIRSTLPMVMLAYTEWYEPRYFLLENVVGMLTARLGAKSASHGRSLVGGMEMGVIKLILRILTSLGYQVRVKILQAGAYGAPQQRNRILIWGARRGLPLPEFPIPTHAFQRLAVRWKLPGFEGESLSRATRSRSPEDDHQCAPLKPVTVDDAIGDLPPWDWINPHKIIPLTDYTREETQRRIDNGVKQFFAAKDAADRRPGIDKAVYICSPRNAYQRWMRRANPRTVNDHHTKIFSQPVVEASTSVPLKPNANQKDMDDRLCSKHMINSKHVFYGRLDGNGYFRTAMTLVSPNSKHSILLHPHQKRIISVREAARAQGFPDDYIFCSINKTNSQSMIDDQYRQIGNAVPVPLALALGKSLGAALLKTWKKKNREGSPSV</sequence>
<feature type="compositionally biased region" description="Basic and acidic residues" evidence="11">
    <location>
        <begin position="68"/>
        <end position="78"/>
    </location>
</feature>
<feature type="region of interest" description="Disordered" evidence="11">
    <location>
        <begin position="646"/>
        <end position="677"/>
    </location>
</feature>
<dbReference type="EC" id="2.1.1.37" evidence="10"/>
<dbReference type="Pfam" id="PF12047">
    <property type="entry name" value="DNMT1-RFD"/>
    <property type="match status" value="1"/>
</dbReference>
<dbReference type="Proteomes" id="UP000219338">
    <property type="component" value="Unassembled WGS sequence"/>
</dbReference>
<evidence type="ECO:0000256" key="5">
    <source>
        <dbReference type="ARBA" id="ARBA00022737"/>
    </source>
</evidence>
<evidence type="ECO:0000256" key="11">
    <source>
        <dbReference type="SAM" id="MobiDB-lite"/>
    </source>
</evidence>
<evidence type="ECO:0000313" key="14">
    <source>
        <dbReference type="Proteomes" id="UP000219338"/>
    </source>
</evidence>
<dbReference type="GO" id="GO:0005634">
    <property type="term" value="C:nucleus"/>
    <property type="evidence" value="ECO:0007669"/>
    <property type="project" value="UniProtKB-SubCell"/>
</dbReference>
<keyword evidence="4 8" id="KW-0949">S-adenosyl-L-methionine</keyword>
<evidence type="ECO:0000313" key="13">
    <source>
        <dbReference type="EMBL" id="SJL00771.1"/>
    </source>
</evidence>
<protein>
    <recommendedName>
        <fullName evidence="10">Cytosine-specific methyltransferase</fullName>
        <ecNumber evidence="10">2.1.1.37</ecNumber>
    </recommendedName>
</protein>
<dbReference type="GO" id="GO:0003886">
    <property type="term" value="F:DNA (cytosine-5-)-methyltransferase activity"/>
    <property type="evidence" value="ECO:0007669"/>
    <property type="project" value="UniProtKB-EC"/>
</dbReference>